<gene>
    <name evidence="2" type="ORF">A2531_02020</name>
</gene>
<evidence type="ECO:0000313" key="2">
    <source>
        <dbReference type="EMBL" id="OGF39980.1"/>
    </source>
</evidence>
<organism evidence="2 3">
    <name type="scientific">Candidatus Falkowbacteria bacterium RIFOXYD2_FULL_34_120</name>
    <dbReference type="NCBI Taxonomy" id="1798007"/>
    <lineage>
        <taxon>Bacteria</taxon>
        <taxon>Candidatus Falkowiibacteriota</taxon>
    </lineage>
</organism>
<evidence type="ECO:0000313" key="3">
    <source>
        <dbReference type="Proteomes" id="UP000177579"/>
    </source>
</evidence>
<name>A0A1F5TM36_9BACT</name>
<sequence>MTLNTRQKITKEEAYKKLNENPELRYARILDPVSGKKLYGFGARKALAGVLSKLPFKRQKLETLKNKWGFEDRKAKKIVSGLEDRQKSETEIKSEVNKIVKNLGNISEAKIKEIERDVRIGTKSWSNIKNDMSQRLKGERARNVIASRYSYEREASRAQGEEAVKKALTKSSDSDNVKIDHTRITKGQTYGISALGNNFSQDDFSAPRASVQSGKEAQGVASGIGANKKVGINAPLNNTNLKGNKPIGF</sequence>
<dbReference type="Proteomes" id="UP000177579">
    <property type="component" value="Unassembled WGS sequence"/>
</dbReference>
<feature type="region of interest" description="Disordered" evidence="1">
    <location>
        <begin position="229"/>
        <end position="249"/>
    </location>
</feature>
<reference evidence="2 3" key="1">
    <citation type="journal article" date="2016" name="Nat. Commun.">
        <title>Thousands of microbial genomes shed light on interconnected biogeochemical processes in an aquifer system.</title>
        <authorList>
            <person name="Anantharaman K."/>
            <person name="Brown C.T."/>
            <person name="Hug L.A."/>
            <person name="Sharon I."/>
            <person name="Castelle C.J."/>
            <person name="Probst A.J."/>
            <person name="Thomas B.C."/>
            <person name="Singh A."/>
            <person name="Wilkins M.J."/>
            <person name="Karaoz U."/>
            <person name="Brodie E.L."/>
            <person name="Williams K.H."/>
            <person name="Hubbard S.S."/>
            <person name="Banfield J.F."/>
        </authorList>
    </citation>
    <scope>NUCLEOTIDE SEQUENCE [LARGE SCALE GENOMIC DNA]</scope>
</reference>
<dbReference type="EMBL" id="MFGO01000039">
    <property type="protein sequence ID" value="OGF39980.1"/>
    <property type="molecule type" value="Genomic_DNA"/>
</dbReference>
<proteinExistence type="predicted"/>
<comment type="caution">
    <text evidence="2">The sequence shown here is derived from an EMBL/GenBank/DDBJ whole genome shotgun (WGS) entry which is preliminary data.</text>
</comment>
<protein>
    <submittedName>
        <fullName evidence="2">Uncharacterized protein</fullName>
    </submittedName>
</protein>
<evidence type="ECO:0000256" key="1">
    <source>
        <dbReference type="SAM" id="MobiDB-lite"/>
    </source>
</evidence>
<dbReference type="AlphaFoldDB" id="A0A1F5TM36"/>
<accession>A0A1F5TM36</accession>